<dbReference type="PANTHER" id="PTHR42085:SF8">
    <property type="entry name" value="F-BOX DOMAIN-CONTAINING PROTEIN"/>
    <property type="match status" value="1"/>
</dbReference>
<gene>
    <name evidence="2" type="ORF">CKM354_000637200</name>
</gene>
<protein>
    <submittedName>
        <fullName evidence="2">Uncharacterized protein</fullName>
    </submittedName>
</protein>
<comment type="caution">
    <text evidence="2">The sequence shown here is derived from an EMBL/GenBank/DDBJ whole genome shotgun (WGS) entry which is preliminary data.</text>
</comment>
<proteinExistence type="predicted"/>
<accession>A0A9P3CI14</accession>
<feature type="region of interest" description="Disordered" evidence="1">
    <location>
        <begin position="12"/>
        <end position="36"/>
    </location>
</feature>
<dbReference type="EMBL" id="BOLY01000004">
    <property type="protein sequence ID" value="GIZ43133.1"/>
    <property type="molecule type" value="Genomic_DNA"/>
</dbReference>
<dbReference type="PANTHER" id="PTHR42085">
    <property type="entry name" value="F-BOX DOMAIN-CONTAINING PROTEIN"/>
    <property type="match status" value="1"/>
</dbReference>
<dbReference type="InterPro" id="IPR038883">
    <property type="entry name" value="AN11006-like"/>
</dbReference>
<evidence type="ECO:0000313" key="2">
    <source>
        <dbReference type="EMBL" id="GIZ43133.1"/>
    </source>
</evidence>
<organism evidence="2 3">
    <name type="scientific">Cercospora kikuchii</name>
    <dbReference type="NCBI Taxonomy" id="84275"/>
    <lineage>
        <taxon>Eukaryota</taxon>
        <taxon>Fungi</taxon>
        <taxon>Dikarya</taxon>
        <taxon>Ascomycota</taxon>
        <taxon>Pezizomycotina</taxon>
        <taxon>Dothideomycetes</taxon>
        <taxon>Dothideomycetidae</taxon>
        <taxon>Mycosphaerellales</taxon>
        <taxon>Mycosphaerellaceae</taxon>
        <taxon>Cercospora</taxon>
    </lineage>
</organism>
<dbReference type="Proteomes" id="UP000825890">
    <property type="component" value="Unassembled WGS sequence"/>
</dbReference>
<evidence type="ECO:0000313" key="3">
    <source>
        <dbReference type="Proteomes" id="UP000825890"/>
    </source>
</evidence>
<dbReference type="AlphaFoldDB" id="A0A9P3CI14"/>
<keyword evidence="3" id="KW-1185">Reference proteome</keyword>
<dbReference type="GeneID" id="68291947"/>
<evidence type="ECO:0000256" key="1">
    <source>
        <dbReference type="SAM" id="MobiDB-lite"/>
    </source>
</evidence>
<reference evidence="2 3" key="1">
    <citation type="submission" date="2021-01" db="EMBL/GenBank/DDBJ databases">
        <title>Cercospora kikuchii MAFF 305040 whole genome shotgun sequence.</title>
        <authorList>
            <person name="Kashiwa T."/>
            <person name="Suzuki T."/>
        </authorList>
    </citation>
    <scope>NUCLEOTIDE SEQUENCE [LARGE SCALE GENOMIC DNA]</scope>
    <source>
        <strain evidence="2 3">MAFF 305040</strain>
    </source>
</reference>
<dbReference type="OrthoDB" id="3650755at2759"/>
<sequence length="265" mass="30791">MSIRDAWMLARTRSEAHHENSQTPRAPTKSDPMRKRTSKNAWINLVCKHVSASMRCRIPNTAKVDMRSLWDFLTALSRPFRFLDLSKEVRQRIYSLALEEQHAYSDALPPLLSVNKQIREEASPAFYTETLFTGDVWSFTEDANPHLPSKEVDAMVHWSRSIAHDCIRLLRKFELLYKVEDSFHEECYVTITFHYSPETGLSYCLNEERCNRRSGILSEQSIAVLDKHIAHVDQLRRTLHLQGESIIMALVSWPELWEPGSLSFE</sequence>
<dbReference type="RefSeq" id="XP_044657620.1">
    <property type="nucleotide sequence ID" value="XM_044801685.1"/>
</dbReference>
<name>A0A9P3CI14_9PEZI</name>